<gene>
    <name evidence="4" type="ORF">PDIGIT_LOCUS2417</name>
</gene>
<dbReference type="Proteomes" id="UP001152607">
    <property type="component" value="Unassembled WGS sequence"/>
</dbReference>
<feature type="compositionally biased region" description="Basic and acidic residues" evidence="2">
    <location>
        <begin position="200"/>
        <end position="215"/>
    </location>
</feature>
<evidence type="ECO:0000256" key="2">
    <source>
        <dbReference type="SAM" id="MobiDB-lite"/>
    </source>
</evidence>
<proteinExistence type="predicted"/>
<dbReference type="AlphaFoldDB" id="A0A9W4U6Q9"/>
<dbReference type="InterPro" id="IPR013094">
    <property type="entry name" value="AB_hydrolase_3"/>
</dbReference>
<evidence type="ECO:0000259" key="3">
    <source>
        <dbReference type="Pfam" id="PF07859"/>
    </source>
</evidence>
<evidence type="ECO:0000256" key="1">
    <source>
        <dbReference type="ARBA" id="ARBA00022801"/>
    </source>
</evidence>
<name>A0A9W4U6Q9_9PLEO</name>
<dbReference type="OrthoDB" id="2152029at2759"/>
<dbReference type="GO" id="GO:0016787">
    <property type="term" value="F:hydrolase activity"/>
    <property type="evidence" value="ECO:0007669"/>
    <property type="project" value="UniProtKB-KW"/>
</dbReference>
<dbReference type="InterPro" id="IPR029058">
    <property type="entry name" value="AB_hydrolase_fold"/>
</dbReference>
<dbReference type="Gene3D" id="3.40.50.1820">
    <property type="entry name" value="alpha/beta hydrolase"/>
    <property type="match status" value="1"/>
</dbReference>
<dbReference type="PANTHER" id="PTHR48081">
    <property type="entry name" value="AB HYDROLASE SUPERFAMILY PROTEIN C4A8.06C"/>
    <property type="match status" value="1"/>
</dbReference>
<organism evidence="4 5">
    <name type="scientific">Periconia digitata</name>
    <dbReference type="NCBI Taxonomy" id="1303443"/>
    <lineage>
        <taxon>Eukaryota</taxon>
        <taxon>Fungi</taxon>
        <taxon>Dikarya</taxon>
        <taxon>Ascomycota</taxon>
        <taxon>Pezizomycotina</taxon>
        <taxon>Dothideomycetes</taxon>
        <taxon>Pleosporomycetidae</taxon>
        <taxon>Pleosporales</taxon>
        <taxon>Massarineae</taxon>
        <taxon>Periconiaceae</taxon>
        <taxon>Periconia</taxon>
    </lineage>
</organism>
<feature type="domain" description="Alpha/beta hydrolase fold-3" evidence="3">
    <location>
        <begin position="98"/>
        <end position="332"/>
    </location>
</feature>
<dbReference type="EMBL" id="CAOQHR010000002">
    <property type="protein sequence ID" value="CAI6289971.1"/>
    <property type="molecule type" value="Genomic_DNA"/>
</dbReference>
<dbReference type="InterPro" id="IPR050300">
    <property type="entry name" value="GDXG_lipolytic_enzyme"/>
</dbReference>
<protein>
    <recommendedName>
        <fullName evidence="3">Alpha/beta hydrolase fold-3 domain-containing protein</fullName>
    </recommendedName>
</protein>
<sequence length="356" mass="39327">METPASKPTSEPSSLNLTTRRERSLYTYIIHSVIRPFRSHLGRPKSHQPKGSITLKPNLYTKRKCNITHRTVCDINVYDLVPKTPTPTQTHSRKSHLYYFCGGGWQSPPSSQHWQLCVRMARDLPAMTVSLVSYPLAPKNAAPTAFPWLLRFYRAILRAADDMGEKVILAGDSSGANIILCLTLEALREDSLSHPLSSDDPEKANTGEDKQEVDLTSKPSHPIALLATCPSTDLTRANPSIKKLAPLDPILTPDFVNSTAKAWAGEWDASDPRLSPLNADISLLAKSGIAVHGITGGHDILSPDGVLLREKCKEVGVRGEWLHWEKQMHCFVLTAGYGVPEAKEAIDWAMKVLLEE</sequence>
<accession>A0A9W4U6Q9</accession>
<evidence type="ECO:0000313" key="5">
    <source>
        <dbReference type="Proteomes" id="UP001152607"/>
    </source>
</evidence>
<dbReference type="PANTHER" id="PTHR48081:SF8">
    <property type="entry name" value="ALPHA_BETA HYDROLASE FOLD-3 DOMAIN-CONTAINING PROTEIN-RELATED"/>
    <property type="match status" value="1"/>
</dbReference>
<evidence type="ECO:0000313" key="4">
    <source>
        <dbReference type="EMBL" id="CAI6289971.1"/>
    </source>
</evidence>
<dbReference type="Pfam" id="PF07859">
    <property type="entry name" value="Abhydrolase_3"/>
    <property type="match status" value="1"/>
</dbReference>
<keyword evidence="1" id="KW-0378">Hydrolase</keyword>
<comment type="caution">
    <text evidence="4">The sequence shown here is derived from an EMBL/GenBank/DDBJ whole genome shotgun (WGS) entry which is preliminary data.</text>
</comment>
<feature type="region of interest" description="Disordered" evidence="2">
    <location>
        <begin position="192"/>
        <end position="217"/>
    </location>
</feature>
<dbReference type="SUPFAM" id="SSF53474">
    <property type="entry name" value="alpha/beta-Hydrolases"/>
    <property type="match status" value="1"/>
</dbReference>
<reference evidence="4" key="1">
    <citation type="submission" date="2023-01" db="EMBL/GenBank/DDBJ databases">
        <authorList>
            <person name="Van Ghelder C."/>
            <person name="Rancurel C."/>
        </authorList>
    </citation>
    <scope>NUCLEOTIDE SEQUENCE</scope>
    <source>
        <strain evidence="4">CNCM I-4278</strain>
    </source>
</reference>
<keyword evidence="5" id="KW-1185">Reference proteome</keyword>